<dbReference type="EMBL" id="JACDUR010000001">
    <property type="protein sequence ID" value="MBA2889374.1"/>
    <property type="molecule type" value="Genomic_DNA"/>
</dbReference>
<feature type="domain" description="Signal transduction histidine kinase subgroup 3 dimerisation and phosphoacceptor" evidence="2">
    <location>
        <begin position="491"/>
        <end position="556"/>
    </location>
</feature>
<dbReference type="AlphaFoldDB" id="A0A7W0HN30"/>
<keyword evidence="1" id="KW-1133">Transmembrane helix</keyword>
<dbReference type="Proteomes" id="UP000530928">
    <property type="component" value="Unassembled WGS sequence"/>
</dbReference>
<evidence type="ECO:0000259" key="2">
    <source>
        <dbReference type="Pfam" id="PF07730"/>
    </source>
</evidence>
<evidence type="ECO:0000313" key="3">
    <source>
        <dbReference type="EMBL" id="MBA2889374.1"/>
    </source>
</evidence>
<keyword evidence="1" id="KW-0472">Membrane</keyword>
<feature type="transmembrane region" description="Helical" evidence="1">
    <location>
        <begin position="94"/>
        <end position="120"/>
    </location>
</feature>
<gene>
    <name evidence="3" type="ORF">HNR30_000709</name>
</gene>
<dbReference type="RefSeq" id="WP_181608172.1">
    <property type="nucleotide sequence ID" value="NZ_BAABAM010000001.1"/>
</dbReference>
<dbReference type="GO" id="GO:0000155">
    <property type="term" value="F:phosphorelay sensor kinase activity"/>
    <property type="evidence" value="ECO:0007669"/>
    <property type="project" value="InterPro"/>
</dbReference>
<reference evidence="3 4" key="1">
    <citation type="submission" date="2020-07" db="EMBL/GenBank/DDBJ databases">
        <title>Genomic Encyclopedia of Type Strains, Phase IV (KMG-IV): sequencing the most valuable type-strain genomes for metagenomic binning, comparative biology and taxonomic classification.</title>
        <authorList>
            <person name="Goeker M."/>
        </authorList>
    </citation>
    <scope>NUCLEOTIDE SEQUENCE [LARGE SCALE GENOMIC DNA]</scope>
    <source>
        <strain evidence="3 4">DSM 45533</strain>
    </source>
</reference>
<comment type="caution">
    <text evidence="3">The sequence shown here is derived from an EMBL/GenBank/DDBJ whole genome shotgun (WGS) entry which is preliminary data.</text>
</comment>
<dbReference type="Pfam" id="PF07730">
    <property type="entry name" value="HisKA_3"/>
    <property type="match status" value="1"/>
</dbReference>
<feature type="transmembrane region" description="Helical" evidence="1">
    <location>
        <begin position="300"/>
        <end position="327"/>
    </location>
</feature>
<dbReference type="Gene3D" id="6.10.250.2870">
    <property type="match status" value="1"/>
</dbReference>
<feature type="transmembrane region" description="Helical" evidence="1">
    <location>
        <begin position="132"/>
        <end position="153"/>
    </location>
</feature>
<keyword evidence="3" id="KW-0418">Kinase</keyword>
<feature type="transmembrane region" description="Helical" evidence="1">
    <location>
        <begin position="21"/>
        <end position="48"/>
    </location>
</feature>
<sequence>MTTRSRGGLALRLLDGRALRDITWCGPAPTAAVMLTGLSTVLAVWGLAYGYALPEAWRPSLANEGAPVIPDFAAALAFPAIGAFILAQRPTYRLAWLAVAGGLGCAVKVSMTTAMLAAAASGDLELAAALRWPAHIGWVIGGVLLAGLLPLYLPDGKLPSRRWRWVVPFAIALMVVEIVRNLVRPNPPDMSRYPWPEVIPNPHAFHLFGLSEPIRLFYMASMQGMLVLALIAFVVRARRGDALVRRQIAWPAAGYVLYVAGIVAGPSFWLPAQLGVIFTATSIAFSVLKHRLLDIDVLVGRAVVGGGIFAAVAAVYLGVSALAGLLVSEYDSLAGLAAAMIAGIFFQPLRLRLRSLVDQAMYGTHGDPRRLARRLAAEVGAADPMRALGAVAEVTMDGLGTAGLAIRVRDGRSVEVGREGPWSREVPLVWHGEPVGTLLVGPPGARHFPADYVERLIAAAVPYAADVAHAVRVSTDLQHSREHILATREEERRRLRGDLHDGLAPALARMAGTVDVAVAGLRGAPADTERLLADLHAGMDQVAREVRELVHGLHPTYRHSDER</sequence>
<dbReference type="GO" id="GO:0046983">
    <property type="term" value="F:protein dimerization activity"/>
    <property type="evidence" value="ECO:0007669"/>
    <property type="project" value="InterPro"/>
</dbReference>
<dbReference type="GO" id="GO:0016020">
    <property type="term" value="C:membrane"/>
    <property type="evidence" value="ECO:0007669"/>
    <property type="project" value="InterPro"/>
</dbReference>
<feature type="transmembrane region" description="Helical" evidence="1">
    <location>
        <begin position="333"/>
        <end position="351"/>
    </location>
</feature>
<keyword evidence="3" id="KW-0808">Transferase</keyword>
<evidence type="ECO:0000313" key="4">
    <source>
        <dbReference type="Proteomes" id="UP000530928"/>
    </source>
</evidence>
<protein>
    <submittedName>
        <fullName evidence="3">Signal transduction histidine kinase</fullName>
    </submittedName>
</protein>
<feature type="transmembrane region" description="Helical" evidence="1">
    <location>
        <begin position="216"/>
        <end position="235"/>
    </location>
</feature>
<name>A0A7W0HN30_9ACTN</name>
<feature type="transmembrane region" description="Helical" evidence="1">
    <location>
        <begin position="165"/>
        <end position="183"/>
    </location>
</feature>
<dbReference type="InterPro" id="IPR011712">
    <property type="entry name" value="Sig_transdc_His_kin_sub3_dim/P"/>
</dbReference>
<organism evidence="3 4">
    <name type="scientific">Nonomuraea soli</name>
    <dbReference type="NCBI Taxonomy" id="1032476"/>
    <lineage>
        <taxon>Bacteria</taxon>
        <taxon>Bacillati</taxon>
        <taxon>Actinomycetota</taxon>
        <taxon>Actinomycetes</taxon>
        <taxon>Streptosporangiales</taxon>
        <taxon>Streptosporangiaceae</taxon>
        <taxon>Nonomuraea</taxon>
    </lineage>
</organism>
<keyword evidence="1" id="KW-0812">Transmembrane</keyword>
<keyword evidence="4" id="KW-1185">Reference proteome</keyword>
<evidence type="ECO:0000256" key="1">
    <source>
        <dbReference type="SAM" id="Phobius"/>
    </source>
</evidence>
<proteinExistence type="predicted"/>
<feature type="transmembrane region" description="Helical" evidence="1">
    <location>
        <begin position="68"/>
        <end position="87"/>
    </location>
</feature>
<accession>A0A7W0HN30</accession>